<dbReference type="EMBL" id="SZYD01000010">
    <property type="protein sequence ID" value="KAD4982351.1"/>
    <property type="molecule type" value="Genomic_DNA"/>
</dbReference>
<evidence type="ECO:0000313" key="3">
    <source>
        <dbReference type="Proteomes" id="UP000326396"/>
    </source>
</evidence>
<feature type="transmembrane region" description="Helical" evidence="1">
    <location>
        <begin position="44"/>
        <end position="66"/>
    </location>
</feature>
<evidence type="ECO:0000256" key="1">
    <source>
        <dbReference type="SAM" id="Phobius"/>
    </source>
</evidence>
<keyword evidence="3" id="KW-1185">Reference proteome</keyword>
<gene>
    <name evidence="2" type="ORF">E3N88_19022</name>
</gene>
<keyword evidence="1" id="KW-0472">Membrane</keyword>
<dbReference type="PANTHER" id="PTHR37746">
    <property type="entry name" value="TRANSMEMBRANE PROTEIN"/>
    <property type="match status" value="1"/>
</dbReference>
<accession>A0A5N6NLZ7</accession>
<feature type="transmembrane region" description="Helical" evidence="1">
    <location>
        <begin position="12"/>
        <end position="38"/>
    </location>
</feature>
<keyword evidence="1" id="KW-1133">Transmembrane helix</keyword>
<dbReference type="Proteomes" id="UP000326396">
    <property type="component" value="Linkage Group LG18"/>
</dbReference>
<reference evidence="2 3" key="1">
    <citation type="submission" date="2019-05" db="EMBL/GenBank/DDBJ databases">
        <title>Mikania micrantha, genome provides insights into the molecular mechanism of rapid growth.</title>
        <authorList>
            <person name="Liu B."/>
        </authorList>
    </citation>
    <scope>NUCLEOTIDE SEQUENCE [LARGE SCALE GENOMIC DNA]</scope>
    <source>
        <strain evidence="2">NLD-2019</strain>
        <tissue evidence="2">Leaf</tissue>
    </source>
</reference>
<keyword evidence="1" id="KW-0812">Transmembrane</keyword>
<dbReference type="PANTHER" id="PTHR37746:SF1">
    <property type="entry name" value="TRANSMEMBRANE PROTEIN"/>
    <property type="match status" value="1"/>
</dbReference>
<evidence type="ECO:0000313" key="2">
    <source>
        <dbReference type="EMBL" id="KAD4982351.1"/>
    </source>
</evidence>
<dbReference type="OrthoDB" id="1939257at2759"/>
<name>A0A5N6NLZ7_9ASTR</name>
<organism evidence="2 3">
    <name type="scientific">Mikania micrantha</name>
    <name type="common">bitter vine</name>
    <dbReference type="NCBI Taxonomy" id="192012"/>
    <lineage>
        <taxon>Eukaryota</taxon>
        <taxon>Viridiplantae</taxon>
        <taxon>Streptophyta</taxon>
        <taxon>Embryophyta</taxon>
        <taxon>Tracheophyta</taxon>
        <taxon>Spermatophyta</taxon>
        <taxon>Magnoliopsida</taxon>
        <taxon>eudicotyledons</taxon>
        <taxon>Gunneridae</taxon>
        <taxon>Pentapetalae</taxon>
        <taxon>asterids</taxon>
        <taxon>campanulids</taxon>
        <taxon>Asterales</taxon>
        <taxon>Asteraceae</taxon>
        <taxon>Asteroideae</taxon>
        <taxon>Heliantheae alliance</taxon>
        <taxon>Eupatorieae</taxon>
        <taxon>Mikania</taxon>
    </lineage>
</organism>
<protein>
    <submittedName>
        <fullName evidence="2">Uncharacterized protein</fullName>
    </submittedName>
</protein>
<sequence length="284" mass="33355">MEFNSIPFTNSVHNFLTIFSYISSHPLFSTIVTLYTLILIYAPSFFLGIVVSPVFNSAGIILLFLLKLGANEKSETESDYLESRVFDHTDKHYEHITSLEQRFLDLVESHQKQTFFNQDLGLEFNSHDDYSLVSSHVVERVETRMEMSSNQVDTTMNFHKWNMKAPLEIIYEAYEGVDEEDDDDDDDDDNENMVCIDKHLSKFDNYPSLSTYYSESETDSSSDDDFLMIKNLETYKSMFSKWEDYDREELMEISIDYKKKNIEFCLVDEDNLIEIEIFPRQIEV</sequence>
<comment type="caution">
    <text evidence="2">The sequence shown here is derived from an EMBL/GenBank/DDBJ whole genome shotgun (WGS) entry which is preliminary data.</text>
</comment>
<dbReference type="AlphaFoldDB" id="A0A5N6NLZ7"/>
<proteinExistence type="predicted"/>